<evidence type="ECO:0000313" key="2">
    <source>
        <dbReference type="Proteomes" id="UP001632037"/>
    </source>
</evidence>
<reference evidence="1 2" key="1">
    <citation type="submission" date="2024-09" db="EMBL/GenBank/DDBJ databases">
        <title>Genome sequencing and assembly of Phytophthora oleae, isolate VK10A, causative agent of rot of olive drupes.</title>
        <authorList>
            <person name="Conti Taguali S."/>
            <person name="Riolo M."/>
            <person name="La Spada F."/>
            <person name="Cacciola S.O."/>
            <person name="Dionisio G."/>
        </authorList>
    </citation>
    <scope>NUCLEOTIDE SEQUENCE [LARGE SCALE GENOMIC DNA]</scope>
    <source>
        <strain evidence="1 2">VK10A</strain>
    </source>
</reference>
<name>A0ABD3EUI2_9STRA</name>
<sequence length="137" mass="15718">MLESSLDVTIKDQTIEDLAFFLDEYGPTHAVRAKLEEQGREIRRLRGHVKQLLLLLSGRTPSREWQEEERISTTGEENEQSVAGIMTDLDFFFRKFGSTRAVRLTLENQKHQIVSLKNTLHSYPLQGNRNSVVSSSN</sequence>
<evidence type="ECO:0008006" key="3">
    <source>
        <dbReference type="Google" id="ProtNLM"/>
    </source>
</evidence>
<keyword evidence="2" id="KW-1185">Reference proteome</keyword>
<dbReference type="AlphaFoldDB" id="A0ABD3EUI2"/>
<organism evidence="1 2">
    <name type="scientific">Phytophthora oleae</name>
    <dbReference type="NCBI Taxonomy" id="2107226"/>
    <lineage>
        <taxon>Eukaryota</taxon>
        <taxon>Sar</taxon>
        <taxon>Stramenopiles</taxon>
        <taxon>Oomycota</taxon>
        <taxon>Peronosporomycetes</taxon>
        <taxon>Peronosporales</taxon>
        <taxon>Peronosporaceae</taxon>
        <taxon>Phytophthora</taxon>
    </lineage>
</organism>
<dbReference type="EMBL" id="JBIMZQ010000056">
    <property type="protein sequence ID" value="KAL3658183.1"/>
    <property type="molecule type" value="Genomic_DNA"/>
</dbReference>
<evidence type="ECO:0000313" key="1">
    <source>
        <dbReference type="EMBL" id="KAL3658183.1"/>
    </source>
</evidence>
<dbReference type="Proteomes" id="UP001632037">
    <property type="component" value="Unassembled WGS sequence"/>
</dbReference>
<comment type="caution">
    <text evidence="1">The sequence shown here is derived from an EMBL/GenBank/DDBJ whole genome shotgun (WGS) entry which is preliminary data.</text>
</comment>
<protein>
    <recommendedName>
        <fullName evidence="3">VPS37 C-terminal domain-containing protein</fullName>
    </recommendedName>
</protein>
<gene>
    <name evidence="1" type="ORF">V7S43_016813</name>
</gene>
<accession>A0ABD3EUI2</accession>
<proteinExistence type="predicted"/>